<dbReference type="RefSeq" id="WP_190861125.1">
    <property type="nucleotide sequence ID" value="NZ_JACXIY010000014.1"/>
</dbReference>
<reference evidence="1" key="1">
    <citation type="submission" date="2020-09" db="EMBL/GenBank/DDBJ databases">
        <title>A novel bacterium of genus Paenibacillus, isolated from South China Sea.</title>
        <authorList>
            <person name="Huang H."/>
            <person name="Mo K."/>
            <person name="Hu Y."/>
        </authorList>
    </citation>
    <scope>NUCLEOTIDE SEQUENCE</scope>
    <source>
        <strain evidence="1">IB182493</strain>
    </source>
</reference>
<dbReference type="EMBL" id="JACXIY010000014">
    <property type="protein sequence ID" value="MBD2869197.1"/>
    <property type="molecule type" value="Genomic_DNA"/>
</dbReference>
<protein>
    <submittedName>
        <fullName evidence="1">Uncharacterized protein</fullName>
    </submittedName>
</protein>
<proteinExistence type="predicted"/>
<sequence>MRKLPTTPRRWMVILHIGFVSFFIGGKTVKAGQKEWTAPPLWYNRASLH</sequence>
<organism evidence="1 2">
    <name type="scientific">Paenibacillus arenilitoris</name>
    <dbReference type="NCBI Taxonomy" id="2772299"/>
    <lineage>
        <taxon>Bacteria</taxon>
        <taxon>Bacillati</taxon>
        <taxon>Bacillota</taxon>
        <taxon>Bacilli</taxon>
        <taxon>Bacillales</taxon>
        <taxon>Paenibacillaceae</taxon>
        <taxon>Paenibacillus</taxon>
    </lineage>
</organism>
<evidence type="ECO:0000313" key="2">
    <source>
        <dbReference type="Proteomes" id="UP000632125"/>
    </source>
</evidence>
<name>A0A927CLV3_9BACL</name>
<evidence type="ECO:0000313" key="1">
    <source>
        <dbReference type="EMBL" id="MBD2869197.1"/>
    </source>
</evidence>
<dbReference type="Proteomes" id="UP000632125">
    <property type="component" value="Unassembled WGS sequence"/>
</dbReference>
<dbReference type="AlphaFoldDB" id="A0A927CLV3"/>
<accession>A0A927CLV3</accession>
<gene>
    <name evidence="1" type="ORF">IDH41_11475</name>
</gene>
<comment type="caution">
    <text evidence="1">The sequence shown here is derived from an EMBL/GenBank/DDBJ whole genome shotgun (WGS) entry which is preliminary data.</text>
</comment>
<keyword evidence="2" id="KW-1185">Reference proteome</keyword>